<sequence>MPTWFDELVEQLLYDVALSGATGVGAEELTKAVKAFYESQKHPERPPPADRGDLLFSDAPPTTSTVVDDSFIDAVWDWLEKHPDIEIQTVDKAAQQSAVGPLSPSSSTSRYAGQRIFTNEERVWHVIAGHGVDHSRIPPKQFELLSVIAAHGPEGVLQGPLRNITGQQKQSVPHRTDLLAEHGYIVKETVIAKGCNTSLLKLCKFAAQDSRQQRVQAYPDASTKISGRKIAYYNVWFDDLMRLLKANDNIIGFTDLFIGMGIYQQNWETRRMRQCIQRLTDVGCVRKLTARVEDETASEKERGRWMRCLQLLREPTQKDRASFMSTTKSAVEHRIGSGITSTTAVRVQDESSDEDAEHESDDDDVLVPSTNRVPPQYAPDLPNANFIFNIINNAGPDGISSTALSNRVTGPFWRRPFEEIMLRLTENPELSQPPHLRHLGVVKDTVATAGRSQHRYRTTPHFEYAVAKGEAEWPLAMMTEDGRSKGKGKGKQKAALSSVRRPELDEWGFPRLRDSLFAGRDGRASLSGCQLAGRREAGLVGENAHAAEDRDPWASASSTPLKKRGPKPGWKRLLPVTESKRKTTDKQDPLASALLATREVPGAKRRRLSIATPGQTASDSPDTRAPDSLLPNQSAPDSLAIAPSTTTRKKPGPKPGWRRQLASATPGEVSAAVRDPPADNQSSSFSAPTTVFAKGTVPKTAKRRQSLSTPTRTLSSELQSQVVLPKRNLDPDRTPKPLVKIRTATENDQKAYEIFAKRMAQMLAQAEINRKTTATEAGPDDADAELSDKITRISQIETDLLSRTKPGIYINPPGAKDLKVMNYIQIGRPRKAIIAVFKSEKLREYSWFKRDKARIAPRASRPSTKDIRIELDNTPAGSENNATDLGSRKRQREDGGQDMPDDEAQPPMNDLAGASRTSTQPPRKKKRGRPSKAEVEERERLTREIFGGANITTRVQMPMDGDGAKATAPVGLPDLAPNSDMDAFATGKGRSTIGDAAPCPQVTPASSGTPVPTSTETVPPSTYAMEP</sequence>
<evidence type="ECO:0000313" key="2">
    <source>
        <dbReference type="Proteomes" id="UP001281147"/>
    </source>
</evidence>
<protein>
    <submittedName>
        <fullName evidence="1">Uncharacterized protein</fullName>
    </submittedName>
</protein>
<organism evidence="1 2">
    <name type="scientific">Vermiconidia calcicola</name>
    <dbReference type="NCBI Taxonomy" id="1690605"/>
    <lineage>
        <taxon>Eukaryota</taxon>
        <taxon>Fungi</taxon>
        <taxon>Dikarya</taxon>
        <taxon>Ascomycota</taxon>
        <taxon>Pezizomycotina</taxon>
        <taxon>Dothideomycetes</taxon>
        <taxon>Dothideomycetidae</taxon>
        <taxon>Mycosphaerellales</taxon>
        <taxon>Extremaceae</taxon>
        <taxon>Vermiconidia</taxon>
    </lineage>
</organism>
<keyword evidence="2" id="KW-1185">Reference proteome</keyword>
<proteinExistence type="predicted"/>
<gene>
    <name evidence="1" type="ORF">LTR37_018567</name>
</gene>
<dbReference type="Proteomes" id="UP001281147">
    <property type="component" value="Unassembled WGS sequence"/>
</dbReference>
<accession>A0ACC3MGU1</accession>
<reference evidence="1" key="1">
    <citation type="submission" date="2023-07" db="EMBL/GenBank/DDBJ databases">
        <title>Black Yeasts Isolated from many extreme environments.</title>
        <authorList>
            <person name="Coleine C."/>
            <person name="Stajich J.E."/>
            <person name="Selbmann L."/>
        </authorList>
    </citation>
    <scope>NUCLEOTIDE SEQUENCE</scope>
    <source>
        <strain evidence="1">CCFEE 5714</strain>
    </source>
</reference>
<feature type="non-terminal residue" evidence="1">
    <location>
        <position position="1027"/>
    </location>
</feature>
<comment type="caution">
    <text evidence="1">The sequence shown here is derived from an EMBL/GenBank/DDBJ whole genome shotgun (WGS) entry which is preliminary data.</text>
</comment>
<dbReference type="EMBL" id="JAUTXU010000263">
    <property type="protein sequence ID" value="KAK3691558.1"/>
    <property type="molecule type" value="Genomic_DNA"/>
</dbReference>
<name>A0ACC3MGU1_9PEZI</name>
<evidence type="ECO:0000313" key="1">
    <source>
        <dbReference type="EMBL" id="KAK3691558.1"/>
    </source>
</evidence>